<feature type="compositionally biased region" description="Basic and acidic residues" evidence="4">
    <location>
        <begin position="551"/>
        <end position="563"/>
    </location>
</feature>
<feature type="compositionally biased region" description="Acidic residues" evidence="4">
    <location>
        <begin position="173"/>
        <end position="185"/>
    </location>
</feature>
<feature type="compositionally biased region" description="Basic and acidic residues" evidence="4">
    <location>
        <begin position="615"/>
        <end position="639"/>
    </location>
</feature>
<feature type="compositionally biased region" description="Basic and acidic residues" evidence="4">
    <location>
        <begin position="499"/>
        <end position="534"/>
    </location>
</feature>
<dbReference type="InterPro" id="IPR006709">
    <property type="entry name" value="SSU_processome_Utp14"/>
</dbReference>
<keyword evidence="6" id="KW-1185">Reference proteome</keyword>
<feature type="compositionally biased region" description="Polar residues" evidence="4">
    <location>
        <begin position="239"/>
        <end position="261"/>
    </location>
</feature>
<comment type="subcellular location">
    <subcellularLocation>
        <location evidence="1">Nucleus</location>
        <location evidence="1">Nucleolus</location>
    </subcellularLocation>
</comment>
<feature type="region of interest" description="Disordered" evidence="4">
    <location>
        <begin position="469"/>
        <end position="534"/>
    </location>
</feature>
<feature type="compositionally biased region" description="Basic and acidic residues" evidence="4">
    <location>
        <begin position="688"/>
        <end position="704"/>
    </location>
</feature>
<evidence type="ECO:0000256" key="1">
    <source>
        <dbReference type="ARBA" id="ARBA00004604"/>
    </source>
</evidence>
<reference evidence="5" key="1">
    <citation type="journal article" date="2023" name="Genome Biol. Evol.">
        <title>First Whole Genome Sequence and Flow Cytometry Genome Size Data for the Lichen-Forming Fungus Ramalina farinacea (Ascomycota).</title>
        <authorList>
            <person name="Llewellyn T."/>
            <person name="Mian S."/>
            <person name="Hill R."/>
            <person name="Leitch I.J."/>
            <person name="Gaya E."/>
        </authorList>
    </citation>
    <scope>NUCLEOTIDE SEQUENCE</scope>
    <source>
        <strain evidence="5">LIQ254RAFAR</strain>
    </source>
</reference>
<evidence type="ECO:0000256" key="4">
    <source>
        <dbReference type="SAM" id="MobiDB-lite"/>
    </source>
</evidence>
<feature type="compositionally biased region" description="Polar residues" evidence="4">
    <location>
        <begin position="1"/>
        <end position="10"/>
    </location>
</feature>
<feature type="region of interest" description="Disordered" evidence="4">
    <location>
        <begin position="595"/>
        <end position="828"/>
    </location>
</feature>
<keyword evidence="3" id="KW-0539">Nucleus</keyword>
<dbReference type="Proteomes" id="UP001161017">
    <property type="component" value="Unassembled WGS sequence"/>
</dbReference>
<gene>
    <name evidence="5" type="ORF">OHK93_003206</name>
</gene>
<keyword evidence="2" id="KW-0597">Phosphoprotein</keyword>
<evidence type="ECO:0000313" key="5">
    <source>
        <dbReference type="EMBL" id="MDI1491995.1"/>
    </source>
</evidence>
<dbReference type="PANTHER" id="PTHR14150">
    <property type="entry name" value="U3 SMALL NUCLEOLAR RNA-ASSOCIATED PROTEIN 14"/>
    <property type="match status" value="1"/>
</dbReference>
<feature type="compositionally biased region" description="Acidic residues" evidence="4">
    <location>
        <begin position="564"/>
        <end position="582"/>
    </location>
</feature>
<organism evidence="5 6">
    <name type="scientific">Ramalina farinacea</name>
    <dbReference type="NCBI Taxonomy" id="258253"/>
    <lineage>
        <taxon>Eukaryota</taxon>
        <taxon>Fungi</taxon>
        <taxon>Dikarya</taxon>
        <taxon>Ascomycota</taxon>
        <taxon>Pezizomycotina</taxon>
        <taxon>Lecanoromycetes</taxon>
        <taxon>OSLEUM clade</taxon>
        <taxon>Lecanoromycetidae</taxon>
        <taxon>Lecanorales</taxon>
        <taxon>Lecanorineae</taxon>
        <taxon>Ramalinaceae</taxon>
        <taxon>Ramalina</taxon>
    </lineage>
</organism>
<sequence>MPGRQSTGPPSLSKPKPKRQKAKRSLNALAIAEKQTPKRKKIRQNRLGESEEQHQAKRKHDEDEDGESEEEEPRKRPRKTAKQGDNSDVEMGSDSSGNEWMIGQVDEDDDSDLDSDEAMGESDEERFEGYTFRGSSSRQPDKRKMKPKSENREGNIEDGDIDLAEHEEGSGGSDEEEDDFGEEGVDLAAVLDGSEGDSGSDQEDTRENKGDQLSQSDDDMSSDDKASAISFSEDENDTNDTSKLRSLQNMVSTLTTKNNQSSRHRSPDALESMTPSEFGLKSKRKLTIEDLVPTISNPEMQKSLKMMAGGTKKSTSKNGGIPGKLDVPLPKRQQDRLDRTAAYEKSKEALGRWIDTVKHNRRAEHLSFPLKDPSAVNAPGQNRLLPNGESKPMTDLEGTIQNILRESGLAPENGKSEEDQLQVFEQLKANKMPIEEVLARRADLRRQRELLFREEIRAKRIKKIKSKTYRKIHRKERERNAEHVKNALAAAGEDDSESEKERNDRRRAEERMGARHRESKWAKGIKDSGRAKWDDGAREGVIEMARRGEELKRRVEGKHVRDEDGSDFSFEESEDELSEGDVEAQERLLLDRLGNMQAGDKEADSQENRLGNMDFMKKAEAHRKAINDADAESLRRDLAGEDTPSEDEGSETLGRKSYGPRKEQKDSFQTTPRIEKSEFEEREESDEDVVKSRRPKDVDIDRVAIDAGHGSTIGYSKPLQEKNPHTKSSKSSTSHAPEPLKSSKNGQAAPKSKGDNTVDNLTRLKAPRSALKGSRAAEKAQTTTSTPELSLEVASKKTPEDAQDSDNDENNGDDDNGEDDAPTQPITLSNAELARRAFAGDDVLDTTFREEKAELTKEQDDQIIDTTMPGWGTWVGEGIGKKASRPRKQHRKITKIAGIAPENRKDAKLKDVIISEKRVKKNARYLASQLPHPFESRAQYERSLRLPIGPEWSTKETFQGLTKPRVLMKQGVIAPIARPVI</sequence>
<feature type="region of interest" description="Disordered" evidence="4">
    <location>
        <begin position="551"/>
        <end position="582"/>
    </location>
</feature>
<dbReference type="Pfam" id="PF04615">
    <property type="entry name" value="Utp14"/>
    <property type="match status" value="1"/>
</dbReference>
<feature type="compositionally biased region" description="Acidic residues" evidence="4">
    <location>
        <begin position="801"/>
        <end position="821"/>
    </location>
</feature>
<dbReference type="GO" id="GO:0032040">
    <property type="term" value="C:small-subunit processome"/>
    <property type="evidence" value="ECO:0007669"/>
    <property type="project" value="InterPro"/>
</dbReference>
<evidence type="ECO:0000313" key="6">
    <source>
        <dbReference type="Proteomes" id="UP001161017"/>
    </source>
</evidence>
<dbReference type="EMBL" id="JAPUFD010000016">
    <property type="protein sequence ID" value="MDI1491995.1"/>
    <property type="molecule type" value="Genomic_DNA"/>
</dbReference>
<name>A0AA43QSY7_9LECA</name>
<feature type="compositionally biased region" description="Basic and acidic residues" evidence="4">
    <location>
        <begin position="475"/>
        <end position="485"/>
    </location>
</feature>
<feature type="compositionally biased region" description="Acidic residues" evidence="4">
    <location>
        <begin position="62"/>
        <end position="71"/>
    </location>
</feature>
<accession>A0AA43QSY7</accession>
<evidence type="ECO:0000256" key="3">
    <source>
        <dbReference type="ARBA" id="ARBA00023242"/>
    </source>
</evidence>
<dbReference type="PANTHER" id="PTHR14150:SF12">
    <property type="entry name" value="U3 SMALL NUCLEOLAR RNA-ASSOCIATED PROTEIN 14 HOMOLOG A"/>
    <property type="match status" value="1"/>
</dbReference>
<dbReference type="AlphaFoldDB" id="A0AA43QSY7"/>
<feature type="compositionally biased region" description="Acidic residues" evidence="4">
    <location>
        <begin position="105"/>
        <end position="126"/>
    </location>
</feature>
<proteinExistence type="predicted"/>
<protein>
    <submittedName>
        <fullName evidence="5">Uncharacterized protein</fullName>
    </submittedName>
</protein>
<dbReference type="GO" id="GO:0006364">
    <property type="term" value="P:rRNA processing"/>
    <property type="evidence" value="ECO:0007669"/>
    <property type="project" value="InterPro"/>
</dbReference>
<comment type="caution">
    <text evidence="5">The sequence shown here is derived from an EMBL/GenBank/DDBJ whole genome shotgun (WGS) entry which is preliminary data.</text>
</comment>
<feature type="region of interest" description="Disordered" evidence="4">
    <location>
        <begin position="1"/>
        <end position="338"/>
    </location>
</feature>
<feature type="compositionally biased region" description="Basic and acidic residues" evidence="4">
    <location>
        <begin position="139"/>
        <end position="155"/>
    </location>
</feature>
<feature type="compositionally biased region" description="Low complexity" evidence="4">
    <location>
        <begin position="309"/>
        <end position="319"/>
    </location>
</feature>
<evidence type="ECO:0000256" key="2">
    <source>
        <dbReference type="ARBA" id="ARBA00022553"/>
    </source>
</evidence>
<feature type="compositionally biased region" description="Basic and acidic residues" evidence="4">
    <location>
        <begin position="46"/>
        <end position="61"/>
    </location>
</feature>
<feature type="compositionally biased region" description="Basic residues" evidence="4">
    <location>
        <begin position="15"/>
        <end position="24"/>
    </location>
</feature>